<dbReference type="PANTHER" id="PTHR43775:SF37">
    <property type="entry name" value="SI:DKEY-61P9.11"/>
    <property type="match status" value="1"/>
</dbReference>
<evidence type="ECO:0000256" key="4">
    <source>
        <dbReference type="ARBA" id="ARBA00022490"/>
    </source>
</evidence>
<evidence type="ECO:0008006" key="13">
    <source>
        <dbReference type="Google" id="ProtNLM"/>
    </source>
</evidence>
<feature type="domain" description="Ketosynthase family 3 (KS3)" evidence="10">
    <location>
        <begin position="144"/>
        <end position="572"/>
    </location>
</feature>
<dbReference type="SMART" id="SM00823">
    <property type="entry name" value="PKS_PP"/>
    <property type="match status" value="2"/>
</dbReference>
<evidence type="ECO:0000256" key="3">
    <source>
        <dbReference type="ARBA" id="ARBA00022450"/>
    </source>
</evidence>
<dbReference type="Pfam" id="PF00975">
    <property type="entry name" value="Thioesterase"/>
    <property type="match status" value="1"/>
</dbReference>
<dbReference type="InterPro" id="IPR054514">
    <property type="entry name" value="RhiE-like_linker"/>
</dbReference>
<evidence type="ECO:0000256" key="8">
    <source>
        <dbReference type="SAM" id="MobiDB-lite"/>
    </source>
</evidence>
<dbReference type="InterPro" id="IPR029058">
    <property type="entry name" value="AB_hydrolase_fold"/>
</dbReference>
<name>A0A6J5EH41_9BURK</name>
<dbReference type="SMART" id="SM01294">
    <property type="entry name" value="PKS_PP_betabranch"/>
    <property type="match status" value="1"/>
</dbReference>
<dbReference type="PANTHER" id="PTHR43775">
    <property type="entry name" value="FATTY ACID SYNTHASE"/>
    <property type="match status" value="1"/>
</dbReference>
<dbReference type="GO" id="GO:0031177">
    <property type="term" value="F:phosphopantetheine binding"/>
    <property type="evidence" value="ECO:0007669"/>
    <property type="project" value="InterPro"/>
</dbReference>
<reference evidence="11 12" key="1">
    <citation type="submission" date="2020-04" db="EMBL/GenBank/DDBJ databases">
        <authorList>
            <person name="De Canck E."/>
        </authorList>
    </citation>
    <scope>NUCLEOTIDE SEQUENCE [LARGE SCALE GENOMIC DNA]</scope>
    <source>
        <strain evidence="11 12">LMG 29542</strain>
    </source>
</reference>
<dbReference type="SUPFAM" id="SSF47336">
    <property type="entry name" value="ACP-like"/>
    <property type="match status" value="2"/>
</dbReference>
<dbReference type="GO" id="GO:0005886">
    <property type="term" value="C:plasma membrane"/>
    <property type="evidence" value="ECO:0007669"/>
    <property type="project" value="TreeGrafter"/>
</dbReference>
<dbReference type="Gene3D" id="1.10.1240.100">
    <property type="match status" value="1"/>
</dbReference>
<feature type="domain" description="Carrier" evidence="9">
    <location>
        <begin position="783"/>
        <end position="860"/>
    </location>
</feature>
<dbReference type="SUPFAM" id="SSF53901">
    <property type="entry name" value="Thiolase-like"/>
    <property type="match status" value="1"/>
</dbReference>
<keyword evidence="6" id="KW-0808">Transferase</keyword>
<dbReference type="GO" id="GO:0006633">
    <property type="term" value="P:fatty acid biosynthetic process"/>
    <property type="evidence" value="ECO:0007669"/>
    <property type="project" value="TreeGrafter"/>
</dbReference>
<evidence type="ECO:0000256" key="7">
    <source>
        <dbReference type="ARBA" id="ARBA00022737"/>
    </source>
</evidence>
<comment type="subcellular location">
    <subcellularLocation>
        <location evidence="1">Cytoplasm</location>
    </subcellularLocation>
</comment>
<dbReference type="GO" id="GO:0004312">
    <property type="term" value="F:fatty acid synthase activity"/>
    <property type="evidence" value="ECO:0007669"/>
    <property type="project" value="TreeGrafter"/>
</dbReference>
<dbReference type="Proteomes" id="UP000494363">
    <property type="component" value="Unassembled WGS sequence"/>
</dbReference>
<dbReference type="InterPro" id="IPR009081">
    <property type="entry name" value="PP-bd_ACP"/>
</dbReference>
<evidence type="ECO:0000256" key="2">
    <source>
        <dbReference type="ARBA" id="ARBA00004792"/>
    </source>
</evidence>
<keyword evidence="5" id="KW-0597">Phosphoprotein</keyword>
<dbReference type="Pfam" id="PF02801">
    <property type="entry name" value="Ketoacyl-synt_C"/>
    <property type="match status" value="1"/>
</dbReference>
<dbReference type="PROSITE" id="PS52004">
    <property type="entry name" value="KS3_2"/>
    <property type="match status" value="1"/>
</dbReference>
<dbReference type="InterPro" id="IPR036736">
    <property type="entry name" value="ACP-like_sf"/>
</dbReference>
<dbReference type="PROSITE" id="PS00012">
    <property type="entry name" value="PHOSPHOPANTETHEINE"/>
    <property type="match status" value="2"/>
</dbReference>
<dbReference type="Pfam" id="PF00109">
    <property type="entry name" value="ketoacyl-synt"/>
    <property type="match status" value="1"/>
</dbReference>
<dbReference type="InterPro" id="IPR014030">
    <property type="entry name" value="Ketoacyl_synth_N"/>
</dbReference>
<accession>A0A6J5EH41</accession>
<protein>
    <recommendedName>
        <fullName evidence="13">Carrier domain-containing protein</fullName>
    </recommendedName>
</protein>
<dbReference type="InterPro" id="IPR014031">
    <property type="entry name" value="Ketoacyl_synth_C"/>
</dbReference>
<dbReference type="RefSeq" id="WP_246356038.1">
    <property type="nucleotide sequence ID" value="NZ_CADIKH010000028.1"/>
</dbReference>
<dbReference type="Gene3D" id="1.10.1200.10">
    <property type="entry name" value="ACP-like"/>
    <property type="match status" value="2"/>
</dbReference>
<keyword evidence="12" id="KW-1185">Reference proteome</keyword>
<dbReference type="CDD" id="cd00833">
    <property type="entry name" value="PKS"/>
    <property type="match status" value="1"/>
</dbReference>
<dbReference type="PROSITE" id="PS50075">
    <property type="entry name" value="CARRIER"/>
    <property type="match status" value="2"/>
</dbReference>
<keyword evidence="7" id="KW-0677">Repeat</keyword>
<dbReference type="GO" id="GO:0071770">
    <property type="term" value="P:DIM/DIP cell wall layer assembly"/>
    <property type="evidence" value="ECO:0007669"/>
    <property type="project" value="TreeGrafter"/>
</dbReference>
<dbReference type="InterPro" id="IPR020802">
    <property type="entry name" value="TesA-like"/>
</dbReference>
<dbReference type="AlphaFoldDB" id="A0A6J5EH41"/>
<comment type="pathway">
    <text evidence="2">Antibiotic biosynthesis.</text>
</comment>
<dbReference type="Gene3D" id="3.40.47.10">
    <property type="match status" value="1"/>
</dbReference>
<dbReference type="InterPro" id="IPR006162">
    <property type="entry name" value="Ppantetheine_attach_site"/>
</dbReference>
<evidence type="ECO:0000259" key="9">
    <source>
        <dbReference type="PROSITE" id="PS50075"/>
    </source>
</evidence>
<dbReference type="Pfam" id="PF00550">
    <property type="entry name" value="PP-binding"/>
    <property type="match status" value="2"/>
</dbReference>
<keyword evidence="4" id="KW-0963">Cytoplasm</keyword>
<dbReference type="InterPro" id="IPR020841">
    <property type="entry name" value="PKS_Beta-ketoAc_synthase_dom"/>
</dbReference>
<organism evidence="11 12">
    <name type="scientific">Paraburkholderia humisilvae</name>
    <dbReference type="NCBI Taxonomy" id="627669"/>
    <lineage>
        <taxon>Bacteria</taxon>
        <taxon>Pseudomonadati</taxon>
        <taxon>Pseudomonadota</taxon>
        <taxon>Betaproteobacteria</taxon>
        <taxon>Burkholderiales</taxon>
        <taxon>Burkholderiaceae</taxon>
        <taxon>Paraburkholderia</taxon>
    </lineage>
</organism>
<keyword evidence="3" id="KW-0596">Phosphopantetheine</keyword>
<dbReference type="EMBL" id="CADIKH010000028">
    <property type="protein sequence ID" value="CAB3765858.1"/>
    <property type="molecule type" value="Genomic_DNA"/>
</dbReference>
<dbReference type="InterPro" id="IPR001031">
    <property type="entry name" value="Thioesterase"/>
</dbReference>
<feature type="domain" description="Carrier" evidence="9">
    <location>
        <begin position="2"/>
        <end position="76"/>
    </location>
</feature>
<feature type="compositionally biased region" description="Low complexity" evidence="8">
    <location>
        <begin position="759"/>
        <end position="780"/>
    </location>
</feature>
<dbReference type="SMART" id="SM00825">
    <property type="entry name" value="PKS_KS"/>
    <property type="match status" value="1"/>
</dbReference>
<evidence type="ECO:0000256" key="5">
    <source>
        <dbReference type="ARBA" id="ARBA00022553"/>
    </source>
</evidence>
<sequence length="1178" mass="125781">MTDVLERLTGIVSATLKLPLTKVDPDVEMIRLGIDSIIAMELIDAIGREFAVSLAPAQFMDVATLRELAGLLHAPAPAATVATTAGSDVHALLSFVSRTYAIDPPTGRFDSVDALADALVAGHADELMRHYGMKPQPVPAQSATHGVALVGLSCRLPDAPDARTFWANLVAGRNSVREIPASRWRWQDHYADAPAPGKTVSKWGALLDDVDRFDAPFFGIAAAEADMMDPQQRLLLQEAWHAIEDAGIDPRSLAGSNTGVFVGYQYSEYEQRLRGLDFQRLNDGPVFTSSSPTYYLANRISFAFDLRGPSEAVNVNCASSAVALDRAFHALLNGECDMAIVAGVSLNLFAQDYIASTQYGLLSPDGTSGVFDNAARGFTRGEGVGVLVLERDTDVHRARRRVYASIRGCHQNYRGAARSLSEVRHESITDVLATCYRRAAVEPESVRYIEVDGYATKWADSFEFEGVKGALPAGAKRCALGNVKGNIGNVEAASGVVSVIKVALSLYHRRFPATLSMREISSFIDVGSDAHPLYIADHAIGFDAIRNGDAPVRAGVNSFADSGTNVHVLLEETPAASAAVPAAANVAPLFVLSARNPERLADYLACYVDWLRGDDAPGSFADLLYTAQNGRAVFVARLAVVAASRDELRDKLARVATTGLDAVGSLAAYGIHYAYPAASHANPLAGLIGEDIARMQLEQAMRTGQWDAVAQLWVNGVAMPWQTLWDASGARPVSLPGYPFARHRYWYDEGRSSVAAPIAGHGHASASGPPAPAAPSDDALPPTPSRAIERLLQREIGRHVRLPADAVRVDLGFIELGMNSIALAGMIEHIAVVLGVNLAPSTIFLHPRIDMLAAHLAQICPEAPRALDASAREAAADAAGANRTAEASYSAALAVRTQDHSNLLITVQPHGDAVPIFALPGAGGSVLSLHRLSHAFGAGQPFHCIEAVGLDGLTPPMSQLETMARLNIGLLTALQSNKPYRLLGYSNGGVVAFEMARQLAALGETVSSLVLLDTLCPTLRDDDMCEMTAAVFRNFVKSLGAHTDLGADRLRQIPEPARSAWLYDTIVALGLDVPRAQFIATFDVATASERACQSYAPQVLPDGIDVLLVRARDGFAGAPADYGWGEFCRGALRIREVAGDHFTLLEAQQADALARLIDAREPEPANPPMPDTEPAVSK</sequence>
<dbReference type="Pfam" id="PF22336">
    <property type="entry name" value="RhiE-like_linker"/>
    <property type="match status" value="1"/>
</dbReference>
<dbReference type="Gene3D" id="3.40.50.1820">
    <property type="entry name" value="alpha/beta hydrolase"/>
    <property type="match status" value="1"/>
</dbReference>
<evidence type="ECO:0000259" key="10">
    <source>
        <dbReference type="PROSITE" id="PS52004"/>
    </source>
</evidence>
<evidence type="ECO:0000256" key="6">
    <source>
        <dbReference type="ARBA" id="ARBA00022679"/>
    </source>
</evidence>
<gene>
    <name evidence="11" type="ORF">LMG29542_05249</name>
</gene>
<evidence type="ECO:0000256" key="1">
    <source>
        <dbReference type="ARBA" id="ARBA00004496"/>
    </source>
</evidence>
<proteinExistence type="predicted"/>
<dbReference type="SMART" id="SM00824">
    <property type="entry name" value="PKS_TE"/>
    <property type="match status" value="1"/>
</dbReference>
<dbReference type="InterPro" id="IPR016039">
    <property type="entry name" value="Thiolase-like"/>
</dbReference>
<dbReference type="InterPro" id="IPR050091">
    <property type="entry name" value="PKS_NRPS_Biosynth_Enz"/>
</dbReference>
<feature type="region of interest" description="Disordered" evidence="8">
    <location>
        <begin position="759"/>
        <end position="782"/>
    </location>
</feature>
<evidence type="ECO:0000313" key="12">
    <source>
        <dbReference type="Proteomes" id="UP000494363"/>
    </source>
</evidence>
<evidence type="ECO:0000313" key="11">
    <source>
        <dbReference type="EMBL" id="CAB3765858.1"/>
    </source>
</evidence>
<dbReference type="InterPro" id="IPR020806">
    <property type="entry name" value="PKS_PP-bd"/>
</dbReference>
<dbReference type="SUPFAM" id="SSF53474">
    <property type="entry name" value="alpha/beta-Hydrolases"/>
    <property type="match status" value="1"/>
</dbReference>
<dbReference type="GO" id="GO:0005737">
    <property type="term" value="C:cytoplasm"/>
    <property type="evidence" value="ECO:0007669"/>
    <property type="project" value="UniProtKB-SubCell"/>
</dbReference>